<dbReference type="InterPro" id="IPR027417">
    <property type="entry name" value="P-loop_NTPase"/>
</dbReference>
<dbReference type="PANTHER" id="PTHR42788:SF13">
    <property type="entry name" value="ALIPHATIC SULFONATES IMPORT ATP-BINDING PROTEIN SSUB"/>
    <property type="match status" value="1"/>
</dbReference>
<evidence type="ECO:0000259" key="4">
    <source>
        <dbReference type="PROSITE" id="PS50893"/>
    </source>
</evidence>
<keyword evidence="3 5" id="KW-0067">ATP-binding</keyword>
<comment type="caution">
    <text evidence="5">The sequence shown here is derived from an EMBL/GenBank/DDBJ whole genome shotgun (WGS) entry which is preliminary data.</text>
</comment>
<evidence type="ECO:0000256" key="3">
    <source>
        <dbReference type="ARBA" id="ARBA00022840"/>
    </source>
</evidence>
<dbReference type="SUPFAM" id="SSF52540">
    <property type="entry name" value="P-loop containing nucleoside triphosphate hydrolases"/>
    <property type="match status" value="1"/>
</dbReference>
<evidence type="ECO:0000313" key="5">
    <source>
        <dbReference type="EMBL" id="MBL7631656.1"/>
    </source>
</evidence>
<accession>A0A937RGA0</accession>
<dbReference type="CDD" id="cd03293">
    <property type="entry name" value="ABC_NrtD_SsuB_transporters"/>
    <property type="match status" value="1"/>
</dbReference>
<dbReference type="GO" id="GO:0016887">
    <property type="term" value="F:ATP hydrolysis activity"/>
    <property type="evidence" value="ECO:0007669"/>
    <property type="project" value="InterPro"/>
</dbReference>
<dbReference type="PROSITE" id="PS00211">
    <property type="entry name" value="ABC_TRANSPORTER_1"/>
    <property type="match status" value="1"/>
</dbReference>
<organism evidence="5 6">
    <name type="scientific">Frankia nepalensis</name>
    <dbReference type="NCBI Taxonomy" id="1836974"/>
    <lineage>
        <taxon>Bacteria</taxon>
        <taxon>Bacillati</taxon>
        <taxon>Actinomycetota</taxon>
        <taxon>Actinomycetes</taxon>
        <taxon>Frankiales</taxon>
        <taxon>Frankiaceae</taxon>
        <taxon>Frankia</taxon>
    </lineage>
</organism>
<sequence>MDPEDMDPEDIDSPEAGAGCLELCSLHVRLGGRAILAGIDLVVAPHEFVALVGPSGCGKTTLLGTVAGFVRPEHGEVRYGGRAVVGAGPERAMVFQDDAVFPWMRVRTNVAYGLKVRGVPRHERARLVDEALDLVGLRSSAGLWPRQLSGGMRKRVDIARALAVDPPVLLMDEPYGALDMMTKQRLQTEFEEIFERSRMTVLFVTHDLEEAVYLSDRVVVLAPRPGRVAETLEIPLPRPRPAEVKLTPEFQDLRRRLGRLVEAAEAAADVRGAA</sequence>
<gene>
    <name evidence="5" type="ORF">I7412_31760</name>
</gene>
<dbReference type="PROSITE" id="PS50893">
    <property type="entry name" value="ABC_TRANSPORTER_2"/>
    <property type="match status" value="1"/>
</dbReference>
<dbReference type="SMART" id="SM00382">
    <property type="entry name" value="AAA"/>
    <property type="match status" value="1"/>
</dbReference>
<name>A0A937RGA0_9ACTN</name>
<proteinExistence type="predicted"/>
<evidence type="ECO:0000313" key="6">
    <source>
        <dbReference type="Proteomes" id="UP000604475"/>
    </source>
</evidence>
<feature type="domain" description="ABC transporter" evidence="4">
    <location>
        <begin position="21"/>
        <end position="248"/>
    </location>
</feature>
<keyword evidence="6" id="KW-1185">Reference proteome</keyword>
<dbReference type="Pfam" id="PF00005">
    <property type="entry name" value="ABC_tran"/>
    <property type="match status" value="1"/>
</dbReference>
<dbReference type="Proteomes" id="UP000604475">
    <property type="component" value="Unassembled WGS sequence"/>
</dbReference>
<protein>
    <submittedName>
        <fullName evidence="5">ABC transporter ATP-binding protein</fullName>
    </submittedName>
</protein>
<dbReference type="InterPro" id="IPR050166">
    <property type="entry name" value="ABC_transporter_ATP-bind"/>
</dbReference>
<dbReference type="InterPro" id="IPR017871">
    <property type="entry name" value="ABC_transporter-like_CS"/>
</dbReference>
<dbReference type="PANTHER" id="PTHR42788">
    <property type="entry name" value="TAURINE IMPORT ATP-BINDING PROTEIN-RELATED"/>
    <property type="match status" value="1"/>
</dbReference>
<evidence type="ECO:0000256" key="2">
    <source>
        <dbReference type="ARBA" id="ARBA00022741"/>
    </source>
</evidence>
<dbReference type="RefSeq" id="WP_203005414.1">
    <property type="nucleotide sequence ID" value="NZ_JADWYU010000213.1"/>
</dbReference>
<dbReference type="AlphaFoldDB" id="A0A937RGA0"/>
<dbReference type="InterPro" id="IPR003439">
    <property type="entry name" value="ABC_transporter-like_ATP-bd"/>
</dbReference>
<dbReference type="GO" id="GO:0005524">
    <property type="term" value="F:ATP binding"/>
    <property type="evidence" value="ECO:0007669"/>
    <property type="project" value="UniProtKB-KW"/>
</dbReference>
<evidence type="ECO:0000256" key="1">
    <source>
        <dbReference type="ARBA" id="ARBA00022448"/>
    </source>
</evidence>
<dbReference type="Gene3D" id="3.40.50.300">
    <property type="entry name" value="P-loop containing nucleotide triphosphate hydrolases"/>
    <property type="match status" value="1"/>
</dbReference>
<dbReference type="EMBL" id="JAEACQ010000280">
    <property type="protein sequence ID" value="MBL7631656.1"/>
    <property type="molecule type" value="Genomic_DNA"/>
</dbReference>
<reference evidence="5" key="1">
    <citation type="submission" date="2020-12" db="EMBL/GenBank/DDBJ databases">
        <title>Genomic characterization of non-nitrogen-fixing Frankia strains.</title>
        <authorList>
            <person name="Carlos-Shanley C."/>
            <person name="Guerra T."/>
            <person name="Hahn D."/>
        </authorList>
    </citation>
    <scope>NUCLEOTIDE SEQUENCE</scope>
    <source>
        <strain evidence="5">CN6</strain>
    </source>
</reference>
<keyword evidence="2" id="KW-0547">Nucleotide-binding</keyword>
<keyword evidence="1" id="KW-0813">Transport</keyword>
<dbReference type="InterPro" id="IPR003593">
    <property type="entry name" value="AAA+_ATPase"/>
</dbReference>